<dbReference type="InterPro" id="IPR001173">
    <property type="entry name" value="Glyco_trans_2-like"/>
</dbReference>
<evidence type="ECO:0000313" key="4">
    <source>
        <dbReference type="Proteomes" id="UP000031631"/>
    </source>
</evidence>
<dbReference type="SUPFAM" id="SSF53756">
    <property type="entry name" value="UDP-Glycosyltransferase/glycogen phosphorylase"/>
    <property type="match status" value="1"/>
</dbReference>
<dbReference type="EMBL" id="AP012273">
    <property type="protein sequence ID" value="BAO44265.1"/>
    <property type="molecule type" value="Genomic_DNA"/>
</dbReference>
<dbReference type="KEGG" id="tbn:TBH_C1341"/>
<dbReference type="Proteomes" id="UP000031631">
    <property type="component" value="Chromosome"/>
</dbReference>
<dbReference type="Gene3D" id="3.90.550.10">
    <property type="entry name" value="Spore Coat Polysaccharide Biosynthesis Protein SpsA, Chain A"/>
    <property type="match status" value="1"/>
</dbReference>
<keyword evidence="1" id="KW-0175">Coiled coil</keyword>
<dbReference type="InterPro" id="IPR027417">
    <property type="entry name" value="P-loop_NTPase"/>
</dbReference>
<dbReference type="Pfam" id="PF00535">
    <property type="entry name" value="Glycos_transf_2"/>
    <property type="match status" value="1"/>
</dbReference>
<dbReference type="RefSeq" id="WP_223212109.1">
    <property type="nucleotide sequence ID" value="NZ_AP012273.1"/>
</dbReference>
<gene>
    <name evidence="3" type="ORF">TBH_C1341</name>
</gene>
<feature type="coiled-coil region" evidence="1">
    <location>
        <begin position="307"/>
        <end position="341"/>
    </location>
</feature>
<accession>A0A7U6GIL0</accession>
<dbReference type="Gene3D" id="3.40.50.2000">
    <property type="entry name" value="Glycogen Phosphorylase B"/>
    <property type="match status" value="1"/>
</dbReference>
<dbReference type="Pfam" id="PF13692">
    <property type="entry name" value="Glyco_trans_1_4"/>
    <property type="match status" value="1"/>
</dbReference>
<dbReference type="AlphaFoldDB" id="A0A7U6GIL0"/>
<evidence type="ECO:0000256" key="1">
    <source>
        <dbReference type="SAM" id="Coils"/>
    </source>
</evidence>
<keyword evidence="3" id="KW-0808">Transferase</keyword>
<sequence>MTRKTGGKWVAVVLGMHRSGTSAITRALVAAGVELGDHLVKAGTDNPRGFWEDADVRRLNERLMATVGTDWYSTRELDPDLFSDDATQPLLREAVDLLNQRLSNGSPWGFKDPRTTRLLPFWKTVFSLAGIRPRWILALRDPEAVAQSLLARNNFSMERNHLLWIRYMEGVINELDDESLLVVDYSRLLEKPGSVVEEMRRFLGLDQDAAYHRRLKEFSDDFLDVGLRHHQGQSQALRESQGPQGLTARLYLELLDQACRGEWVLINGFSESVKSLLSQGLRNHQALLTQLETQEAAISIRMHAEVEARLKADMESSHKEIERLQNLAQQYQEEYEAEIKHLQTLVTARDREIIRYEKEVVPEVSRLQRLVEQTNTTIIEQQQDLEAAGLEANRLKILAADKDRKLMKYEEEVSQLRDLVKEISDTAQQQQEQATLEIDRLEKCLAENEAHRTELQEQLAREQARHEASKICLQQDIMTLRERLEKERYTFFKPIARRIYRRLAPLALNAPGPLRRQLRTLKRRIYPHPVLISSAGLSAPLPSSSPLASTEYAPLVHAARLHKGDNADVILFPVIDWHFRIQRPQHLCRGMAANGHRVFYLATTFIFSHEPGFTLTENPESGLFLCQLHCNRPDLRIYERPADPDISHFLVESLRLLASACEIDRTIALVDLPFWRPIVLALRNTLVVYDCMDHHAGFSTNADSMLEEETKLLHQSDLVITTAQPLSEKIAEQRENTLIRNAAEIEMFARPPKQLAYEKGEKPVIGYYGAISEWFDIDLLASLAKARPQWSFVLVGSTFGCDIHQASWLPNVEFVGEVPYTDLPGWLYAFDVCLIPFRVTELTRCTNPVKAYEYLAAGKPVVGTKLPELLEMDGMVRVAEDSQGFLQELEFALGEKDDEELTQKRKRWAEQHDWHHRAGQLDQAIGNCLPSASVIVLTYNNLEFTKACLHSLEHQTHYPNWELIIVDNGSDDDTVEYLEQYARENPRVTLVLNGNNHGFAAGNNHGMQVAKGEYLILLNNDTYTTCGWLYGLLRHLIRDPSIGLVGPVTNNIGNEARIDIEYADMQQMELLSYDYTQAHARELLEVDTVAFFCVAMHRSLYEEIGGLDERFGRGFFEDDDYCMRTRQAGKKVVIAEDVFIHHHLSASFGKLENPERVTLFEKNKHLYEEKWGKWNPHSYR</sequence>
<dbReference type="Pfam" id="PF13469">
    <property type="entry name" value="Sulfotransfer_3"/>
    <property type="match status" value="1"/>
</dbReference>
<organism evidence="3 4">
    <name type="scientific">Thiolapillus brandeum</name>
    <dbReference type="NCBI Taxonomy" id="1076588"/>
    <lineage>
        <taxon>Bacteria</taxon>
        <taxon>Pseudomonadati</taxon>
        <taxon>Pseudomonadota</taxon>
        <taxon>Gammaproteobacteria</taxon>
        <taxon>Chromatiales</taxon>
        <taxon>Sedimenticolaceae</taxon>
        <taxon>Thiolapillus</taxon>
    </lineage>
</organism>
<protein>
    <submittedName>
        <fullName evidence="3">Glycosyl transferase family 2</fullName>
    </submittedName>
</protein>
<feature type="coiled-coil region" evidence="1">
    <location>
        <begin position="392"/>
        <end position="465"/>
    </location>
</feature>
<evidence type="ECO:0000313" key="3">
    <source>
        <dbReference type="EMBL" id="BAO44265.1"/>
    </source>
</evidence>
<name>A0A7U6GIL0_9GAMM</name>
<dbReference type="Gene3D" id="3.40.50.300">
    <property type="entry name" value="P-loop containing nucleotide triphosphate hydrolases"/>
    <property type="match status" value="1"/>
</dbReference>
<keyword evidence="4" id="KW-1185">Reference proteome</keyword>
<dbReference type="SUPFAM" id="SSF53448">
    <property type="entry name" value="Nucleotide-diphospho-sugar transferases"/>
    <property type="match status" value="1"/>
</dbReference>
<dbReference type="CDD" id="cd04186">
    <property type="entry name" value="GT_2_like_c"/>
    <property type="match status" value="1"/>
</dbReference>
<feature type="domain" description="Glycosyltransferase 2-like" evidence="2">
    <location>
        <begin position="933"/>
        <end position="1104"/>
    </location>
</feature>
<dbReference type="PANTHER" id="PTHR43179">
    <property type="entry name" value="RHAMNOSYLTRANSFERASE WBBL"/>
    <property type="match status" value="1"/>
</dbReference>
<dbReference type="Gene3D" id="3.40.50.11010">
    <property type="match status" value="1"/>
</dbReference>
<dbReference type="PANTHER" id="PTHR43179:SF7">
    <property type="entry name" value="RHAMNOSYLTRANSFERASE WBBL"/>
    <property type="match status" value="1"/>
</dbReference>
<dbReference type="InterPro" id="IPR029044">
    <property type="entry name" value="Nucleotide-diphossugar_trans"/>
</dbReference>
<dbReference type="GO" id="GO:0016740">
    <property type="term" value="F:transferase activity"/>
    <property type="evidence" value="ECO:0007669"/>
    <property type="project" value="UniProtKB-KW"/>
</dbReference>
<proteinExistence type="predicted"/>
<evidence type="ECO:0000259" key="2">
    <source>
        <dbReference type="Pfam" id="PF00535"/>
    </source>
</evidence>
<dbReference type="SUPFAM" id="SSF52540">
    <property type="entry name" value="P-loop containing nucleoside triphosphate hydrolases"/>
    <property type="match status" value="1"/>
</dbReference>
<reference evidence="3 4" key="1">
    <citation type="journal article" date="2014" name="PLoS ONE">
        <title>Physiological and genomic features of a novel sulfur-oxidizing gammaproteobacterium belonging to a previously uncultivated symbiotic lineage isolated from a hydrothermal vent.</title>
        <authorList>
            <person name="Nunoura T."/>
            <person name="Takaki Y."/>
            <person name="Kazama H."/>
            <person name="Kakuta J."/>
            <person name="Shimamura S."/>
            <person name="Makita H."/>
            <person name="Hirai M."/>
            <person name="Miyazaki M."/>
            <person name="Takai K."/>
        </authorList>
    </citation>
    <scope>NUCLEOTIDE SEQUENCE [LARGE SCALE GENOMIC DNA]</scope>
    <source>
        <strain evidence="3 4">Hiromi1</strain>
    </source>
</reference>